<dbReference type="WBParaSite" id="HPLM_0000531801-mRNA-1">
    <property type="protein sequence ID" value="HPLM_0000531801-mRNA-1"/>
    <property type="gene ID" value="HPLM_0000531801"/>
</dbReference>
<gene>
    <name evidence="1" type="ORF">HPLM_LOCUS5310</name>
</gene>
<accession>A0A0N4W5Q2</accession>
<evidence type="ECO:0000313" key="2">
    <source>
        <dbReference type="Proteomes" id="UP000268014"/>
    </source>
</evidence>
<name>A0A0N4W5Q2_HAEPC</name>
<dbReference type="EMBL" id="UZAF01016318">
    <property type="protein sequence ID" value="VDO25567.1"/>
    <property type="molecule type" value="Genomic_DNA"/>
</dbReference>
<sequence>MYDKEGVRDMKTKISPNELFLCFLLLPIGTSDFVGSQVYGPLEDGPDFRTEVPYGLKCSRPISKQQKFEEIGAKSSSDKPVRKERNLPVKCRMELLFHEDDAVEIMAVEAVALGGRGQAVESHCETD</sequence>
<dbReference type="Proteomes" id="UP000268014">
    <property type="component" value="Unassembled WGS sequence"/>
</dbReference>
<reference evidence="3" key="1">
    <citation type="submission" date="2017-02" db="UniProtKB">
        <authorList>
            <consortium name="WormBaseParasite"/>
        </authorList>
    </citation>
    <scope>IDENTIFICATION</scope>
</reference>
<evidence type="ECO:0000313" key="1">
    <source>
        <dbReference type="EMBL" id="VDO25567.1"/>
    </source>
</evidence>
<proteinExistence type="predicted"/>
<evidence type="ECO:0000313" key="3">
    <source>
        <dbReference type="WBParaSite" id="HPLM_0000531801-mRNA-1"/>
    </source>
</evidence>
<dbReference type="AlphaFoldDB" id="A0A0N4W5Q2"/>
<reference evidence="1 2" key="2">
    <citation type="submission" date="2018-11" db="EMBL/GenBank/DDBJ databases">
        <authorList>
            <consortium name="Pathogen Informatics"/>
        </authorList>
    </citation>
    <scope>NUCLEOTIDE SEQUENCE [LARGE SCALE GENOMIC DNA]</scope>
    <source>
        <strain evidence="1 2">MHpl1</strain>
    </source>
</reference>
<keyword evidence="2" id="KW-1185">Reference proteome</keyword>
<protein>
    <submittedName>
        <fullName evidence="3">ZP domain-containing protein</fullName>
    </submittedName>
</protein>
<organism evidence="3">
    <name type="scientific">Haemonchus placei</name>
    <name type="common">Barber's pole worm</name>
    <dbReference type="NCBI Taxonomy" id="6290"/>
    <lineage>
        <taxon>Eukaryota</taxon>
        <taxon>Metazoa</taxon>
        <taxon>Ecdysozoa</taxon>
        <taxon>Nematoda</taxon>
        <taxon>Chromadorea</taxon>
        <taxon>Rhabditida</taxon>
        <taxon>Rhabditina</taxon>
        <taxon>Rhabditomorpha</taxon>
        <taxon>Strongyloidea</taxon>
        <taxon>Trichostrongylidae</taxon>
        <taxon>Haemonchus</taxon>
    </lineage>
</organism>